<evidence type="ECO:0000313" key="2">
    <source>
        <dbReference type="EMBL" id="KAK7344990.1"/>
    </source>
</evidence>
<dbReference type="AlphaFoldDB" id="A0AAN9QP52"/>
<evidence type="ECO:0000256" key="1">
    <source>
        <dbReference type="SAM" id="MobiDB-lite"/>
    </source>
</evidence>
<comment type="caution">
    <text evidence="2">The sequence shown here is derived from an EMBL/GenBank/DDBJ whole genome shotgun (WGS) entry which is preliminary data.</text>
</comment>
<protein>
    <submittedName>
        <fullName evidence="2">Uncharacterized protein</fullName>
    </submittedName>
</protein>
<keyword evidence="3" id="KW-1185">Reference proteome</keyword>
<organism evidence="2 3">
    <name type="scientific">Canavalia gladiata</name>
    <name type="common">Sword bean</name>
    <name type="synonym">Dolichos gladiatus</name>
    <dbReference type="NCBI Taxonomy" id="3824"/>
    <lineage>
        <taxon>Eukaryota</taxon>
        <taxon>Viridiplantae</taxon>
        <taxon>Streptophyta</taxon>
        <taxon>Embryophyta</taxon>
        <taxon>Tracheophyta</taxon>
        <taxon>Spermatophyta</taxon>
        <taxon>Magnoliopsida</taxon>
        <taxon>eudicotyledons</taxon>
        <taxon>Gunneridae</taxon>
        <taxon>Pentapetalae</taxon>
        <taxon>rosids</taxon>
        <taxon>fabids</taxon>
        <taxon>Fabales</taxon>
        <taxon>Fabaceae</taxon>
        <taxon>Papilionoideae</taxon>
        <taxon>50 kb inversion clade</taxon>
        <taxon>NPAAA clade</taxon>
        <taxon>indigoferoid/millettioid clade</taxon>
        <taxon>Phaseoleae</taxon>
        <taxon>Canavalia</taxon>
    </lineage>
</organism>
<name>A0AAN9QP52_CANGL</name>
<feature type="compositionally biased region" description="Polar residues" evidence="1">
    <location>
        <begin position="72"/>
        <end position="89"/>
    </location>
</feature>
<dbReference type="Proteomes" id="UP001367508">
    <property type="component" value="Unassembled WGS sequence"/>
</dbReference>
<proteinExistence type="predicted"/>
<sequence length="210" mass="22860">MPTALWVEVPFSLMFLADLRHLSQGSSNNRMMLDAAPEHDVGNWDPLALDPSVCCLCDAASPSPLLKDRAPNVSSINDGSEQLTRTPEASNRGEFSRDWFSSWANLNRRGDLQKRLIIVLVAWDIQGLHDCPSQGEKGWQCIGAFDLFFVGVEPPCFRAGVGPPVIVGLTRCLGSLKHVSALRSPNRGAPSYSYLPQSAETALLDCPPNG</sequence>
<reference evidence="2 3" key="1">
    <citation type="submission" date="2024-01" db="EMBL/GenBank/DDBJ databases">
        <title>The genomes of 5 underutilized Papilionoideae crops provide insights into root nodulation and disease resistanc.</title>
        <authorList>
            <person name="Jiang F."/>
        </authorList>
    </citation>
    <scope>NUCLEOTIDE SEQUENCE [LARGE SCALE GENOMIC DNA]</scope>
    <source>
        <strain evidence="2">LVBAO_FW01</strain>
        <tissue evidence="2">Leaves</tissue>
    </source>
</reference>
<gene>
    <name evidence="2" type="ORF">VNO77_15315</name>
</gene>
<feature type="region of interest" description="Disordered" evidence="1">
    <location>
        <begin position="68"/>
        <end position="90"/>
    </location>
</feature>
<dbReference type="EMBL" id="JAYMYQ010000003">
    <property type="protein sequence ID" value="KAK7344990.1"/>
    <property type="molecule type" value="Genomic_DNA"/>
</dbReference>
<evidence type="ECO:0000313" key="3">
    <source>
        <dbReference type="Proteomes" id="UP001367508"/>
    </source>
</evidence>
<accession>A0AAN9QP52</accession>